<dbReference type="Gene3D" id="2.60.120.10">
    <property type="entry name" value="Jelly Rolls"/>
    <property type="match status" value="1"/>
</dbReference>
<dbReference type="CDD" id="cd00038">
    <property type="entry name" value="CAP_ED"/>
    <property type="match status" value="1"/>
</dbReference>
<dbReference type="InterPro" id="IPR014710">
    <property type="entry name" value="RmlC-like_jellyroll"/>
</dbReference>
<comment type="domain">
    <text evidence="14">The KHA domain (rich in hydrophobic and acidic residues) present in the C-terminal part is likely to be important for tetramerization.</text>
</comment>
<dbReference type="GO" id="GO:0005249">
    <property type="term" value="F:voltage-gated potassium channel activity"/>
    <property type="evidence" value="ECO:0007669"/>
    <property type="project" value="UniProtKB-UniRule"/>
</dbReference>
<dbReference type="InterPro" id="IPR021789">
    <property type="entry name" value="KHA_dom"/>
</dbReference>
<feature type="region of interest" description="Disordered" evidence="15">
    <location>
        <begin position="809"/>
        <end position="843"/>
    </location>
</feature>
<feature type="transmembrane region" description="Helical" evidence="14">
    <location>
        <begin position="327"/>
        <end position="345"/>
    </location>
</feature>
<comment type="function">
    <text evidence="14">Potassium channel.</text>
</comment>
<keyword evidence="7 14" id="KW-0851">Voltage-gated channel</keyword>
<dbReference type="InterPro" id="IPR036770">
    <property type="entry name" value="Ankyrin_rpt-contain_sf"/>
</dbReference>
<feature type="transmembrane region" description="Helical" evidence="14">
    <location>
        <begin position="246"/>
        <end position="271"/>
    </location>
</feature>
<feature type="repeat" description="ANK" evidence="13">
    <location>
        <begin position="717"/>
        <end position="749"/>
    </location>
</feature>
<feature type="transmembrane region" description="Helical" evidence="14">
    <location>
        <begin position="150"/>
        <end position="169"/>
    </location>
</feature>
<keyword evidence="13" id="KW-0040">ANK repeat</keyword>
<dbReference type="SUPFAM" id="SSF51206">
    <property type="entry name" value="cAMP-binding domain-like"/>
    <property type="match status" value="1"/>
</dbReference>
<evidence type="ECO:0000256" key="1">
    <source>
        <dbReference type="ARBA" id="ARBA00004141"/>
    </source>
</evidence>
<evidence type="ECO:0000256" key="10">
    <source>
        <dbReference type="ARBA" id="ARBA00023065"/>
    </source>
</evidence>
<evidence type="ECO:0000313" key="18">
    <source>
        <dbReference type="EMBL" id="KAJ0206569.1"/>
    </source>
</evidence>
<dbReference type="SUPFAM" id="SSF48403">
    <property type="entry name" value="Ankyrin repeat"/>
    <property type="match status" value="1"/>
</dbReference>
<dbReference type="SMART" id="SM00248">
    <property type="entry name" value="ANK"/>
    <property type="match status" value="6"/>
</dbReference>
<keyword evidence="10 14" id="KW-0406">Ion transport</keyword>
<dbReference type="Pfam" id="PF12796">
    <property type="entry name" value="Ank_2"/>
    <property type="match status" value="2"/>
</dbReference>
<dbReference type="PRINTS" id="PR01415">
    <property type="entry name" value="ANKYRIN"/>
</dbReference>
<keyword evidence="9 14" id="KW-1133">Transmembrane helix</keyword>
<comment type="caution">
    <text evidence="18">The sequence shown here is derived from an EMBL/GenBank/DDBJ whole genome shotgun (WGS) entry which is preliminary data.</text>
</comment>
<proteinExistence type="inferred from homology"/>
<keyword evidence="11 14" id="KW-0472">Membrane</keyword>
<gene>
    <name evidence="18" type="ORF">LSAT_V11C500264240</name>
</gene>
<keyword evidence="8 14" id="KW-0630">Potassium</keyword>
<comment type="subcellular location">
    <subcellularLocation>
        <location evidence="1 14">Membrane</location>
        <topology evidence="1 14">Multi-pass membrane protein</topology>
    </subcellularLocation>
</comment>
<dbReference type="InterPro" id="IPR045319">
    <property type="entry name" value="KAT/AKT"/>
</dbReference>
<comment type="domain">
    <text evidence="14">The segment S4 is probably the voltage-sensor and is characterized by a series of positively charged amino acids. The pore-forming region H5 is enclosed by the transmembrane segments S5 and S6 in the Shaker-type (1P/6TM) and contains the GYGD signature motif which seems to be involved in potassium selectivity.</text>
</comment>
<evidence type="ECO:0000256" key="8">
    <source>
        <dbReference type="ARBA" id="ARBA00022958"/>
    </source>
</evidence>
<dbReference type="SMART" id="SM00100">
    <property type="entry name" value="cNMP"/>
    <property type="match status" value="1"/>
</dbReference>
<keyword evidence="12 14" id="KW-0407">Ion channel</keyword>
<evidence type="ECO:0000256" key="6">
    <source>
        <dbReference type="ARBA" id="ARBA00022826"/>
    </source>
</evidence>
<feature type="domain" description="KHA" evidence="17">
    <location>
        <begin position="882"/>
        <end position="958"/>
    </location>
</feature>
<evidence type="ECO:0000256" key="14">
    <source>
        <dbReference type="RuleBase" id="RU369015"/>
    </source>
</evidence>
<comment type="similarity">
    <text evidence="2 14">Belongs to the potassium channel family. Plant (TC 1.A.1.4) subfamily.</text>
</comment>
<evidence type="ECO:0000313" key="19">
    <source>
        <dbReference type="Proteomes" id="UP000235145"/>
    </source>
</evidence>
<feature type="transmembrane region" description="Helical" evidence="14">
    <location>
        <begin position="75"/>
        <end position="95"/>
    </location>
</feature>
<dbReference type="PANTHER" id="PTHR45743:SF2">
    <property type="entry name" value="POTASSIUM CHANNEL AKT1"/>
    <property type="match status" value="1"/>
</dbReference>
<dbReference type="InterPro" id="IPR018490">
    <property type="entry name" value="cNMP-bd_dom_sf"/>
</dbReference>
<dbReference type="PRINTS" id="PR01463">
    <property type="entry name" value="EAGCHANLFMLY"/>
</dbReference>
<organism evidence="18 19">
    <name type="scientific">Lactuca sativa</name>
    <name type="common">Garden lettuce</name>
    <dbReference type="NCBI Taxonomy" id="4236"/>
    <lineage>
        <taxon>Eukaryota</taxon>
        <taxon>Viridiplantae</taxon>
        <taxon>Streptophyta</taxon>
        <taxon>Embryophyta</taxon>
        <taxon>Tracheophyta</taxon>
        <taxon>Spermatophyta</taxon>
        <taxon>Magnoliopsida</taxon>
        <taxon>eudicotyledons</taxon>
        <taxon>Gunneridae</taxon>
        <taxon>Pentapetalae</taxon>
        <taxon>asterids</taxon>
        <taxon>campanulids</taxon>
        <taxon>Asterales</taxon>
        <taxon>Asteraceae</taxon>
        <taxon>Cichorioideae</taxon>
        <taxon>Cichorieae</taxon>
        <taxon>Lactucinae</taxon>
        <taxon>Lactuca</taxon>
    </lineage>
</organism>
<feature type="transmembrane region" description="Helical" evidence="14">
    <location>
        <begin position="439"/>
        <end position="456"/>
    </location>
</feature>
<dbReference type="GO" id="GO:0034702">
    <property type="term" value="C:monoatomic ion channel complex"/>
    <property type="evidence" value="ECO:0007669"/>
    <property type="project" value="UniProtKB-KW"/>
</dbReference>
<dbReference type="FunFam" id="1.10.287.70:FF:000123">
    <property type="entry name" value="Potassium channel KAT3"/>
    <property type="match status" value="1"/>
</dbReference>
<protein>
    <recommendedName>
        <fullName evidence="14">Potassium channel</fullName>
    </recommendedName>
</protein>
<dbReference type="Pfam" id="PF00520">
    <property type="entry name" value="Ion_trans"/>
    <property type="match status" value="1"/>
</dbReference>
<name>A0A9R1XDS1_LACSA</name>
<evidence type="ECO:0000256" key="3">
    <source>
        <dbReference type="ARBA" id="ARBA00022448"/>
    </source>
</evidence>
<evidence type="ECO:0000256" key="15">
    <source>
        <dbReference type="SAM" id="MobiDB-lite"/>
    </source>
</evidence>
<comment type="caution">
    <text evidence="14">Lacks conserved residue(s) required for the propagation of feature annotation.</text>
</comment>
<feature type="transmembrane region" description="Helical" evidence="14">
    <location>
        <begin position="296"/>
        <end position="315"/>
    </location>
</feature>
<keyword evidence="19" id="KW-1185">Reference proteome</keyword>
<dbReference type="InterPro" id="IPR002110">
    <property type="entry name" value="Ankyrin_rpt"/>
</dbReference>
<evidence type="ECO:0000256" key="11">
    <source>
        <dbReference type="ARBA" id="ARBA00023136"/>
    </source>
</evidence>
<keyword evidence="3 14" id="KW-0813">Transport</keyword>
<keyword evidence="4 14" id="KW-0633">Potassium transport</keyword>
<dbReference type="Gene3D" id="1.25.40.20">
    <property type="entry name" value="Ankyrin repeat-containing domain"/>
    <property type="match status" value="1"/>
</dbReference>
<evidence type="ECO:0000259" key="16">
    <source>
        <dbReference type="PROSITE" id="PS50042"/>
    </source>
</evidence>
<feature type="domain" description="Cyclic nucleotide-binding" evidence="16">
    <location>
        <begin position="431"/>
        <end position="544"/>
    </location>
</feature>
<evidence type="ECO:0000256" key="4">
    <source>
        <dbReference type="ARBA" id="ARBA00022538"/>
    </source>
</evidence>
<dbReference type="FunFam" id="2.60.120.10:FF:000074">
    <property type="entry name" value="Potassium channel KAT2"/>
    <property type="match status" value="1"/>
</dbReference>
<evidence type="ECO:0000256" key="7">
    <source>
        <dbReference type="ARBA" id="ARBA00022882"/>
    </source>
</evidence>
<feature type="repeat" description="ANK" evidence="13">
    <location>
        <begin position="620"/>
        <end position="652"/>
    </location>
</feature>
<dbReference type="SUPFAM" id="SSF81324">
    <property type="entry name" value="Voltage-gated potassium channels"/>
    <property type="match status" value="1"/>
</dbReference>
<comment type="subunit">
    <text evidence="14">The potassium channel is composed of a homo- or heterotetrameric complex of pore-forming subunits.</text>
</comment>
<keyword evidence="5 14" id="KW-0812">Transmembrane</keyword>
<evidence type="ECO:0000256" key="5">
    <source>
        <dbReference type="ARBA" id="ARBA00022692"/>
    </source>
</evidence>
<dbReference type="PROSITE" id="PS50088">
    <property type="entry name" value="ANK_REPEAT"/>
    <property type="match status" value="2"/>
</dbReference>
<dbReference type="PROSITE" id="PS50297">
    <property type="entry name" value="ANK_REP_REGION"/>
    <property type="match status" value="2"/>
</dbReference>
<keyword evidence="6 14" id="KW-0631">Potassium channel</keyword>
<reference evidence="18 19" key="1">
    <citation type="journal article" date="2017" name="Nat. Commun.">
        <title>Genome assembly with in vitro proximity ligation data and whole-genome triplication in lettuce.</title>
        <authorList>
            <person name="Reyes-Chin-Wo S."/>
            <person name="Wang Z."/>
            <person name="Yang X."/>
            <person name="Kozik A."/>
            <person name="Arikit S."/>
            <person name="Song C."/>
            <person name="Xia L."/>
            <person name="Froenicke L."/>
            <person name="Lavelle D.O."/>
            <person name="Truco M.J."/>
            <person name="Xia R."/>
            <person name="Zhu S."/>
            <person name="Xu C."/>
            <person name="Xu H."/>
            <person name="Xu X."/>
            <person name="Cox K."/>
            <person name="Korf I."/>
            <person name="Meyers B.C."/>
            <person name="Michelmore R.W."/>
        </authorList>
    </citation>
    <scope>NUCLEOTIDE SEQUENCE [LARGE SCALE GENOMIC DNA]</scope>
    <source>
        <strain evidence="19">cv. Salinas</strain>
        <tissue evidence="18">Seedlings</tissue>
    </source>
</reference>
<sequence length="958" mass="108723">MAEIYDNHAKTGGFRVSMCGGAKELEQMSRDGSQYSLTTAILPSLGARSNRRVQLRNFIISPYDRRYRFTRISSITTTYSSVIVFMICMFVRIKLSYRLNLPISPYPLMNRCYRAWETYLVVLVLYTAWASPFEFGYLKRPRKPLSIIDNVVNGFFAIDIILTFFLAYLDKSTYLLVDNRKQIAWKYTSTWLAFDVISTIPSELVRKMSTGSFQTYGLFNMCRLWRLRRVSALFARLEKDRNFNYFWVRCAKLIAVTLFAVHCAGCFYYYLAAHYPNPGKTWIGYGNEGFQKESLWIRYVTSMYWSITTLTTVGYGDLHAQNRREMVFVICYMLFNLGMTSYLIGNMTNLVVHGTSKTRQFRDTIQAASSFAQRNQLPSRLQDQMLAHLCLKFRTDSEGLQQQESLDSLPKAIRSSISHFLFYSLLDKAYLFRGVSNDLLFQLVGFITITITITVSEMKAEYFPPKEDVILQNEAPTDFYVLVTGAVELVVTKNAVEHIVGEAKTGDLCGEIGVLCYRPQLFTVRTKRLSQLLRLNRATFLHIIQSNVGDGTIIMNNLLKHLKDMDDPVMEEVLMETENMLARGRMDLPLSLCFATLRGDEHLLLKLLKRGLDPNESDNNGRTALHIAASKGNVNCVLLLLEYGADPNSRDSEGNVPMWESILNNHEPVTGILKDNNGTLVSGDIGQFACIAAEQNKLDILKKIISLGGDITLPKSNGSTALHVAVCEGNIEMVKFLLIQGADVDKPDDHGWTPRDLADQQGHLEIKKFFLSVKSIDDYSQLTKTTSLMPFQRAESRHVQFIGRFKSDPSLIRPMSQSQSQSQSQSKNNNRDEGNVSQPRQRRRGYTFHNSLFGIMANPHENNIDLVSVSSKPQTVKESPRRVIVSCPEKGDAQGKLVLLPQSFEGLLDIGVKKFGFMPLKVLNKDRAEIDEIELIRDGDHLVFVGDDCQEVDGENLR</sequence>
<feature type="transmembrane region" description="Helical" evidence="14">
    <location>
        <begin position="115"/>
        <end position="138"/>
    </location>
</feature>
<dbReference type="PROSITE" id="PS50042">
    <property type="entry name" value="CNMP_BINDING_3"/>
    <property type="match status" value="1"/>
</dbReference>
<evidence type="ECO:0000256" key="2">
    <source>
        <dbReference type="ARBA" id="ARBA00007929"/>
    </source>
</evidence>
<dbReference type="InterPro" id="IPR000595">
    <property type="entry name" value="cNMP-bd_dom"/>
</dbReference>
<dbReference type="Gene3D" id="1.10.287.70">
    <property type="match status" value="1"/>
</dbReference>
<evidence type="ECO:0000256" key="13">
    <source>
        <dbReference type="PROSITE-ProRule" id="PRU00023"/>
    </source>
</evidence>
<dbReference type="PROSITE" id="PS51490">
    <property type="entry name" value="KHA"/>
    <property type="match status" value="1"/>
</dbReference>
<evidence type="ECO:0000256" key="12">
    <source>
        <dbReference type="ARBA" id="ARBA00023303"/>
    </source>
</evidence>
<dbReference type="InterPro" id="IPR003938">
    <property type="entry name" value="K_chnl_volt-dep_EAG/ELK/ERG"/>
</dbReference>
<dbReference type="PANTHER" id="PTHR45743">
    <property type="entry name" value="POTASSIUM CHANNEL AKT1"/>
    <property type="match status" value="1"/>
</dbReference>
<dbReference type="InterPro" id="IPR005821">
    <property type="entry name" value="Ion_trans_dom"/>
</dbReference>
<dbReference type="AlphaFoldDB" id="A0A9R1XDS1"/>
<evidence type="ECO:0000259" key="17">
    <source>
        <dbReference type="PROSITE" id="PS51490"/>
    </source>
</evidence>
<dbReference type="Pfam" id="PF11834">
    <property type="entry name" value="KHA"/>
    <property type="match status" value="1"/>
</dbReference>
<evidence type="ECO:0000256" key="9">
    <source>
        <dbReference type="ARBA" id="ARBA00022989"/>
    </source>
</evidence>
<feature type="compositionally biased region" description="Low complexity" evidence="15">
    <location>
        <begin position="816"/>
        <end position="826"/>
    </location>
</feature>
<dbReference type="Proteomes" id="UP000235145">
    <property type="component" value="Unassembled WGS sequence"/>
</dbReference>
<accession>A0A9R1XDS1</accession>
<dbReference type="EMBL" id="NBSK02000005">
    <property type="protein sequence ID" value="KAJ0206569.1"/>
    <property type="molecule type" value="Genomic_DNA"/>
</dbReference>
<dbReference type="Pfam" id="PF00027">
    <property type="entry name" value="cNMP_binding"/>
    <property type="match status" value="1"/>
</dbReference>